<dbReference type="EMBL" id="CP016070">
    <property type="protein sequence ID" value="AOW80558.1"/>
    <property type="molecule type" value="Genomic_DNA"/>
</dbReference>
<feature type="transmembrane region" description="Helical" evidence="1">
    <location>
        <begin position="124"/>
        <end position="144"/>
    </location>
</feature>
<dbReference type="GeneID" id="29829375"/>
<protein>
    <recommendedName>
        <fullName evidence="4">Rhomboid family protein</fullName>
    </recommendedName>
</protein>
<evidence type="ECO:0000256" key="1">
    <source>
        <dbReference type="SAM" id="Phobius"/>
    </source>
</evidence>
<name>A0A1D8S5C0_9EURY</name>
<keyword evidence="1" id="KW-1133">Transmembrane helix</keyword>
<dbReference type="RefSeq" id="WP_070365242.1">
    <property type="nucleotide sequence ID" value="NZ_CP016070.1"/>
</dbReference>
<evidence type="ECO:0000313" key="2">
    <source>
        <dbReference type="EMBL" id="AOW80558.1"/>
    </source>
</evidence>
<dbReference type="Proteomes" id="UP000185608">
    <property type="component" value="Chromosome"/>
</dbReference>
<organism evidence="2 3">
    <name type="scientific">Halodesulfurarchaeum formicicum</name>
    <dbReference type="NCBI Taxonomy" id="1873524"/>
    <lineage>
        <taxon>Archaea</taxon>
        <taxon>Methanobacteriati</taxon>
        <taxon>Methanobacteriota</taxon>
        <taxon>Stenosarchaea group</taxon>
        <taxon>Halobacteria</taxon>
        <taxon>Halobacteriales</taxon>
        <taxon>Halobacteriaceae</taxon>
        <taxon>Halodesulfurarchaeum</taxon>
    </lineage>
</organism>
<dbReference type="STRING" id="1873524.HSR6_1454"/>
<keyword evidence="1" id="KW-0472">Membrane</keyword>
<feature type="transmembrane region" description="Helical" evidence="1">
    <location>
        <begin position="181"/>
        <end position="200"/>
    </location>
</feature>
<feature type="transmembrane region" description="Helical" evidence="1">
    <location>
        <begin position="97"/>
        <end position="118"/>
    </location>
</feature>
<feature type="transmembrane region" description="Helical" evidence="1">
    <location>
        <begin position="65"/>
        <end position="85"/>
    </location>
</feature>
<dbReference type="AlphaFoldDB" id="A0A1D8S5C0"/>
<keyword evidence="1" id="KW-0812">Transmembrane</keyword>
<feature type="transmembrane region" description="Helical" evidence="1">
    <location>
        <begin position="156"/>
        <end position="175"/>
    </location>
</feature>
<evidence type="ECO:0000313" key="3">
    <source>
        <dbReference type="Proteomes" id="UP000185608"/>
    </source>
</evidence>
<reference evidence="2 3" key="1">
    <citation type="submission" date="2016-06" db="EMBL/GenBank/DDBJ databases">
        <title>Discovery of anaerobic lithoheterotrophic haloarchaeon capable of sulfur respiration by hydrogen and formate.</title>
        <authorList>
            <person name="Sorokin D.Y."/>
            <person name="Kublanov I.V."/>
            <person name="Roman P."/>
            <person name="Sinninghe Damste J.S."/>
            <person name="Golyshin P.N."/>
            <person name="Rojo D."/>
            <person name="Ciordia S."/>
            <person name="Mena Md.C."/>
            <person name="Ferrer M."/>
            <person name="Smedile F."/>
            <person name="Messina E."/>
            <person name="La Cono V."/>
            <person name="Yakimov M.M."/>
        </authorList>
    </citation>
    <scope>NUCLEOTIDE SEQUENCE [LARGE SCALE GENOMIC DNA]</scope>
    <source>
        <strain evidence="2 3">HTSR1</strain>
    </source>
</reference>
<sequence length="281" mass="30061">MTERRVDWMILGLDVAGLLVVPVVVSLLHFTATESFLASLTHYADATTLQGLFGHWAVHHSTAHLVGNVMGYGLVAGAAYGLAWLVKERWWFRLSGLTILVVVPPSTALASDLVFGWLLPGFSYAARGASAVVAAMLGLLYVLFLGFLQREFDLRVAISVGGNVLIGTLVGLLWVVGDPPWTTVVGILGAGVAVLLFDVGSRIRSDQERQRPAGRIHRVEASLLLTTAVFTVLLASAIALVPANPFAGPAISNVYAHATGFGMGITVGGWGHRYWTARSWF</sequence>
<evidence type="ECO:0008006" key="4">
    <source>
        <dbReference type="Google" id="ProtNLM"/>
    </source>
</evidence>
<dbReference type="KEGG" id="halh:HTSR_1382"/>
<feature type="transmembrane region" description="Helical" evidence="1">
    <location>
        <begin position="254"/>
        <end position="275"/>
    </location>
</feature>
<accession>A0A1D8S5C0</accession>
<proteinExistence type="predicted"/>
<gene>
    <name evidence="2" type="ORF">HTSR_1382</name>
</gene>
<feature type="transmembrane region" description="Helical" evidence="1">
    <location>
        <begin position="12"/>
        <end position="32"/>
    </location>
</feature>
<feature type="transmembrane region" description="Helical" evidence="1">
    <location>
        <begin position="221"/>
        <end position="242"/>
    </location>
</feature>